<comment type="caution">
    <text evidence="2">The sequence shown here is derived from an EMBL/GenBank/DDBJ whole genome shotgun (WGS) entry which is preliminary data.</text>
</comment>
<evidence type="ECO:0000313" key="2">
    <source>
        <dbReference type="EMBL" id="GGO66616.1"/>
    </source>
</evidence>
<keyword evidence="3" id="KW-1185">Reference proteome</keyword>
<dbReference type="InterPro" id="IPR010982">
    <property type="entry name" value="Lambda_DNA-bd_dom_sf"/>
</dbReference>
<protein>
    <recommendedName>
        <fullName evidence="1">HTH cro/C1-type domain-containing protein</fullName>
    </recommendedName>
</protein>
<dbReference type="RefSeq" id="WP_188691388.1">
    <property type="nucleotide sequence ID" value="NZ_BMLS01000001.1"/>
</dbReference>
<dbReference type="PROSITE" id="PS50943">
    <property type="entry name" value="HTH_CROC1"/>
    <property type="match status" value="1"/>
</dbReference>
<gene>
    <name evidence="2" type="ORF">GCM10010982_11220</name>
</gene>
<dbReference type="CDD" id="cd00093">
    <property type="entry name" value="HTH_XRE"/>
    <property type="match status" value="1"/>
</dbReference>
<dbReference type="GO" id="GO:0003677">
    <property type="term" value="F:DNA binding"/>
    <property type="evidence" value="ECO:0007669"/>
    <property type="project" value="InterPro"/>
</dbReference>
<dbReference type="InterPro" id="IPR001387">
    <property type="entry name" value="Cro/C1-type_HTH"/>
</dbReference>
<reference evidence="2" key="2">
    <citation type="submission" date="2020-09" db="EMBL/GenBank/DDBJ databases">
        <authorList>
            <person name="Sun Q."/>
            <person name="Zhou Y."/>
        </authorList>
    </citation>
    <scope>NUCLEOTIDE SEQUENCE</scope>
    <source>
        <strain evidence="2">CGMCC 1.7086</strain>
    </source>
</reference>
<sequence>MKEKIIAQHEQQEIIQELLAAYQRQELSAGQILKILRKDIMEMSQTDYAKMIGISRRTLSDLEQDLGSPTFHVFNAAFQPFGLQAGLVRSFEG</sequence>
<organism evidence="2 3">
    <name type="scientific">Bowmanella pacifica</name>
    <dbReference type="NCBI Taxonomy" id="502051"/>
    <lineage>
        <taxon>Bacteria</taxon>
        <taxon>Pseudomonadati</taxon>
        <taxon>Pseudomonadota</taxon>
        <taxon>Gammaproteobacteria</taxon>
        <taxon>Alteromonadales</taxon>
        <taxon>Alteromonadaceae</taxon>
        <taxon>Bowmanella</taxon>
    </lineage>
</organism>
<dbReference type="AlphaFoldDB" id="A0A918DHK1"/>
<accession>A0A918DHK1</accession>
<evidence type="ECO:0000313" key="3">
    <source>
        <dbReference type="Proteomes" id="UP000606935"/>
    </source>
</evidence>
<dbReference type="SUPFAM" id="SSF47413">
    <property type="entry name" value="lambda repressor-like DNA-binding domains"/>
    <property type="match status" value="1"/>
</dbReference>
<feature type="domain" description="HTH cro/C1-type" evidence="1">
    <location>
        <begin position="33"/>
        <end position="88"/>
    </location>
</feature>
<reference evidence="2" key="1">
    <citation type="journal article" date="2014" name="Int. J. Syst. Evol. Microbiol.">
        <title>Complete genome sequence of Corynebacterium casei LMG S-19264T (=DSM 44701T), isolated from a smear-ripened cheese.</title>
        <authorList>
            <consortium name="US DOE Joint Genome Institute (JGI-PGF)"/>
            <person name="Walter F."/>
            <person name="Albersmeier A."/>
            <person name="Kalinowski J."/>
            <person name="Ruckert C."/>
        </authorList>
    </citation>
    <scope>NUCLEOTIDE SEQUENCE</scope>
    <source>
        <strain evidence="2">CGMCC 1.7086</strain>
    </source>
</reference>
<dbReference type="Pfam" id="PF01381">
    <property type="entry name" value="HTH_3"/>
    <property type="match status" value="1"/>
</dbReference>
<dbReference type="EMBL" id="BMLS01000001">
    <property type="protein sequence ID" value="GGO66616.1"/>
    <property type="molecule type" value="Genomic_DNA"/>
</dbReference>
<dbReference type="Proteomes" id="UP000606935">
    <property type="component" value="Unassembled WGS sequence"/>
</dbReference>
<proteinExistence type="predicted"/>
<name>A0A918DHK1_9ALTE</name>
<evidence type="ECO:0000259" key="1">
    <source>
        <dbReference type="PROSITE" id="PS50943"/>
    </source>
</evidence>
<dbReference type="Gene3D" id="1.10.260.40">
    <property type="entry name" value="lambda repressor-like DNA-binding domains"/>
    <property type="match status" value="1"/>
</dbReference>